<sequence length="200" mass="21570">MSDLDAPPGQSDSGDSTSRGGFLRSQLPFLAILALAIIGVAYTNISHRPLVGYWEFLGIMTGLACVLTVWGETDDRNARMRLIWTQAIHWAAVLVAMNVLLLSGVQQLFPAMATSLVLLILLALGTFLAGLNLPSIPICFLGFALVLAVPAISWVKQSALFLVLAVIAFIGLVIAYWSRRGPTHHTKAEERHASYSGSPE</sequence>
<dbReference type="OrthoDB" id="7375506at2"/>
<feature type="transmembrane region" description="Helical" evidence="1">
    <location>
        <begin position="136"/>
        <end position="153"/>
    </location>
</feature>
<evidence type="ECO:0000313" key="2">
    <source>
        <dbReference type="EMBL" id="SHH02023.1"/>
    </source>
</evidence>
<keyword evidence="1" id="KW-0472">Membrane</keyword>
<feature type="transmembrane region" description="Helical" evidence="1">
    <location>
        <begin position="159"/>
        <end position="177"/>
    </location>
</feature>
<gene>
    <name evidence="2" type="ORF">SAMN05444169_5296</name>
</gene>
<dbReference type="EMBL" id="LT670818">
    <property type="protein sequence ID" value="SHH02023.1"/>
    <property type="molecule type" value="Genomic_DNA"/>
</dbReference>
<dbReference type="RefSeq" id="WP_079568477.1">
    <property type="nucleotide sequence ID" value="NZ_LT670818.1"/>
</dbReference>
<dbReference type="AlphaFoldDB" id="A0A1M5PL91"/>
<reference evidence="2 3" key="1">
    <citation type="submission" date="2016-11" db="EMBL/GenBank/DDBJ databases">
        <authorList>
            <person name="Jaros S."/>
            <person name="Januszkiewicz K."/>
            <person name="Wedrychowicz H."/>
        </authorList>
    </citation>
    <scope>NUCLEOTIDE SEQUENCE [LARGE SCALE GENOMIC DNA]</scope>
    <source>
        <strain evidence="2 3">GAS242</strain>
    </source>
</reference>
<feature type="transmembrane region" description="Helical" evidence="1">
    <location>
        <begin position="51"/>
        <end position="70"/>
    </location>
</feature>
<accession>A0A1M5PL91</accession>
<evidence type="ECO:0000256" key="1">
    <source>
        <dbReference type="SAM" id="Phobius"/>
    </source>
</evidence>
<keyword evidence="1" id="KW-1133">Transmembrane helix</keyword>
<name>A0A1M5PL91_9BRAD</name>
<organism evidence="2 3">
    <name type="scientific">Bradyrhizobium erythrophlei</name>
    <dbReference type="NCBI Taxonomy" id="1437360"/>
    <lineage>
        <taxon>Bacteria</taxon>
        <taxon>Pseudomonadati</taxon>
        <taxon>Pseudomonadota</taxon>
        <taxon>Alphaproteobacteria</taxon>
        <taxon>Hyphomicrobiales</taxon>
        <taxon>Nitrobacteraceae</taxon>
        <taxon>Bradyrhizobium</taxon>
    </lineage>
</organism>
<proteinExistence type="predicted"/>
<dbReference type="Proteomes" id="UP000190675">
    <property type="component" value="Chromosome I"/>
</dbReference>
<feature type="transmembrane region" description="Helical" evidence="1">
    <location>
        <begin position="108"/>
        <end position="129"/>
    </location>
</feature>
<protein>
    <submittedName>
        <fullName evidence="2">Uncharacterized protein</fullName>
    </submittedName>
</protein>
<keyword evidence="1" id="KW-0812">Transmembrane</keyword>
<evidence type="ECO:0000313" key="3">
    <source>
        <dbReference type="Proteomes" id="UP000190675"/>
    </source>
</evidence>
<feature type="transmembrane region" description="Helical" evidence="1">
    <location>
        <begin position="82"/>
        <end position="102"/>
    </location>
</feature>
<feature type="transmembrane region" description="Helical" evidence="1">
    <location>
        <begin position="27"/>
        <end position="45"/>
    </location>
</feature>